<dbReference type="InterPro" id="IPR050738">
    <property type="entry name" value="Sulfatase"/>
</dbReference>
<evidence type="ECO:0000256" key="6">
    <source>
        <dbReference type="ARBA" id="ARBA00022837"/>
    </source>
</evidence>
<evidence type="ECO:0000256" key="7">
    <source>
        <dbReference type="SAM" id="SignalP"/>
    </source>
</evidence>
<feature type="domain" description="Sulfatase N-terminal" evidence="8">
    <location>
        <begin position="31"/>
        <end position="373"/>
    </location>
</feature>
<dbReference type="CDD" id="cd16144">
    <property type="entry name" value="ARS_like"/>
    <property type="match status" value="1"/>
</dbReference>
<dbReference type="Gene3D" id="3.40.720.10">
    <property type="entry name" value="Alkaline Phosphatase, subunit A"/>
    <property type="match status" value="1"/>
</dbReference>
<dbReference type="SUPFAM" id="SSF53649">
    <property type="entry name" value="Alkaline phosphatase-like"/>
    <property type="match status" value="1"/>
</dbReference>
<keyword evidence="6" id="KW-0106">Calcium</keyword>
<dbReference type="GO" id="GO:0004065">
    <property type="term" value="F:arylsulfatase activity"/>
    <property type="evidence" value="ECO:0007669"/>
    <property type="project" value="UniProtKB-EC"/>
</dbReference>
<dbReference type="PANTHER" id="PTHR42693">
    <property type="entry name" value="ARYLSULFATASE FAMILY MEMBER"/>
    <property type="match status" value="1"/>
</dbReference>
<evidence type="ECO:0000256" key="1">
    <source>
        <dbReference type="ARBA" id="ARBA00001913"/>
    </source>
</evidence>
<dbReference type="RefSeq" id="WP_231741638.1">
    <property type="nucleotide sequence ID" value="NZ_CP151726.1"/>
</dbReference>
<dbReference type="Proteomes" id="UP000320176">
    <property type="component" value="Unassembled WGS sequence"/>
</dbReference>
<dbReference type="InterPro" id="IPR000917">
    <property type="entry name" value="Sulfatase_N"/>
</dbReference>
<evidence type="ECO:0000256" key="3">
    <source>
        <dbReference type="ARBA" id="ARBA00022723"/>
    </source>
</evidence>
<comment type="caution">
    <text evidence="9">The sequence shown here is derived from an EMBL/GenBank/DDBJ whole genome shotgun (WGS) entry which is preliminary data.</text>
</comment>
<evidence type="ECO:0000256" key="5">
    <source>
        <dbReference type="ARBA" id="ARBA00022801"/>
    </source>
</evidence>
<dbReference type="AlphaFoldDB" id="A0A5C6BBH7"/>
<feature type="chain" id="PRO_5022817860" evidence="7">
    <location>
        <begin position="28"/>
        <end position="527"/>
    </location>
</feature>
<name>A0A5C6BBH7_9BACT</name>
<dbReference type="Pfam" id="PF00884">
    <property type="entry name" value="Sulfatase"/>
    <property type="match status" value="1"/>
</dbReference>
<dbReference type="EC" id="3.1.6.1" evidence="9"/>
<proteinExistence type="inferred from homology"/>
<evidence type="ECO:0000313" key="9">
    <source>
        <dbReference type="EMBL" id="TWU07884.1"/>
    </source>
</evidence>
<gene>
    <name evidence="9" type="primary">atsA_6</name>
    <name evidence="9" type="ORF">Pla52n_04600</name>
</gene>
<evidence type="ECO:0000256" key="4">
    <source>
        <dbReference type="ARBA" id="ARBA00022729"/>
    </source>
</evidence>
<evidence type="ECO:0000256" key="2">
    <source>
        <dbReference type="ARBA" id="ARBA00008779"/>
    </source>
</evidence>
<keyword evidence="5 9" id="KW-0378">Hydrolase</keyword>
<keyword evidence="3" id="KW-0479">Metal-binding</keyword>
<dbReference type="EMBL" id="SJPN01000001">
    <property type="protein sequence ID" value="TWU07884.1"/>
    <property type="molecule type" value="Genomic_DNA"/>
</dbReference>
<accession>A0A5C6BBH7</accession>
<comment type="cofactor">
    <cofactor evidence="1">
        <name>Ca(2+)</name>
        <dbReference type="ChEBI" id="CHEBI:29108"/>
    </cofactor>
</comment>
<organism evidence="9 10">
    <name type="scientific">Stieleria varia</name>
    <dbReference type="NCBI Taxonomy" id="2528005"/>
    <lineage>
        <taxon>Bacteria</taxon>
        <taxon>Pseudomonadati</taxon>
        <taxon>Planctomycetota</taxon>
        <taxon>Planctomycetia</taxon>
        <taxon>Pirellulales</taxon>
        <taxon>Pirellulaceae</taxon>
        <taxon>Stieleria</taxon>
    </lineage>
</organism>
<dbReference type="InterPro" id="IPR017850">
    <property type="entry name" value="Alkaline_phosphatase_core_sf"/>
</dbReference>
<reference evidence="9 10" key="1">
    <citation type="submission" date="2019-02" db="EMBL/GenBank/DDBJ databases">
        <title>Deep-cultivation of Planctomycetes and their phenomic and genomic characterization uncovers novel biology.</title>
        <authorList>
            <person name="Wiegand S."/>
            <person name="Jogler M."/>
            <person name="Boedeker C."/>
            <person name="Pinto D."/>
            <person name="Vollmers J."/>
            <person name="Rivas-Marin E."/>
            <person name="Kohn T."/>
            <person name="Peeters S.H."/>
            <person name="Heuer A."/>
            <person name="Rast P."/>
            <person name="Oberbeckmann S."/>
            <person name="Bunk B."/>
            <person name="Jeske O."/>
            <person name="Meyerdierks A."/>
            <person name="Storesund J.E."/>
            <person name="Kallscheuer N."/>
            <person name="Luecker S."/>
            <person name="Lage O.M."/>
            <person name="Pohl T."/>
            <person name="Merkel B.J."/>
            <person name="Hornburger P."/>
            <person name="Mueller R.-W."/>
            <person name="Bruemmer F."/>
            <person name="Labrenz M."/>
            <person name="Spormann A.M."/>
            <person name="Op Den Camp H."/>
            <person name="Overmann J."/>
            <person name="Amann R."/>
            <person name="Jetten M.S.M."/>
            <person name="Mascher T."/>
            <person name="Medema M.H."/>
            <person name="Devos D.P."/>
            <person name="Kaster A.-K."/>
            <person name="Ovreas L."/>
            <person name="Rohde M."/>
            <person name="Galperin M.Y."/>
            <person name="Jogler C."/>
        </authorList>
    </citation>
    <scope>NUCLEOTIDE SEQUENCE [LARGE SCALE GENOMIC DNA]</scope>
    <source>
        <strain evidence="9 10">Pla52n</strain>
    </source>
</reference>
<evidence type="ECO:0000259" key="8">
    <source>
        <dbReference type="Pfam" id="PF00884"/>
    </source>
</evidence>
<dbReference type="PANTHER" id="PTHR42693:SF42">
    <property type="entry name" value="ARYLSULFATASE G"/>
    <property type="match status" value="1"/>
</dbReference>
<keyword evidence="10" id="KW-1185">Reference proteome</keyword>
<keyword evidence="4 7" id="KW-0732">Signal</keyword>
<dbReference type="Gene3D" id="3.30.1120.10">
    <property type="match status" value="1"/>
</dbReference>
<sequence length="527" mass="58351" precursor="true">MSSRVRLFPAVVAVALYCAIATSHLSAADRPNIVFILADDLGWRDLSGEGSEFYESPNIDRIAADGMKFTRGYATCQVCSPSRASILTGKYPTKHGVTTWIGDRAGEEWRKANRHDSLLPPEYDRALRASEITLAETLRDAGYQTFFAGKWHLGGVDSRPTYHGFEINKGGFESGSPSGGYFSPWKNPELPSGPDGQSLPIRLAQETVDFIDTHRDQPFLAYLSFYSVHGPIQTTPELWQKYRDKAVAMGLAEQRFVFDRRLAVRQVQDCPIYAGMIESMDDAVGMVLAKLDELNLSKNTIVCFTSDNGGVSSGDAFCTSNLPLRGGKGRQWEGGIREPFYIKAPGVTKPGSTSDIPVSGIDWYPTLLDLVGVDVPADQDIDGVSLTPILHGKTIADRPLFWHYPHYGNQGGEPSSIITHDDWKLIHYHEDGRDELYHLSDDPAETTDVASQNPDRVRSLRAELDQWLQSSGAVMPTADPQFDAAKREERTQSLKTTGMQRLEKQHAGFLDADYKGPDNWWGSAGKK</sequence>
<evidence type="ECO:0000313" key="10">
    <source>
        <dbReference type="Proteomes" id="UP000320176"/>
    </source>
</evidence>
<dbReference type="GO" id="GO:0046872">
    <property type="term" value="F:metal ion binding"/>
    <property type="evidence" value="ECO:0007669"/>
    <property type="project" value="UniProtKB-KW"/>
</dbReference>
<protein>
    <submittedName>
        <fullName evidence="9">Arylsulfatase</fullName>
        <ecNumber evidence="9">3.1.6.1</ecNumber>
    </submittedName>
</protein>
<dbReference type="PROSITE" id="PS00149">
    <property type="entry name" value="SULFATASE_2"/>
    <property type="match status" value="1"/>
</dbReference>
<dbReference type="InterPro" id="IPR024607">
    <property type="entry name" value="Sulfatase_CS"/>
</dbReference>
<comment type="similarity">
    <text evidence="2">Belongs to the sulfatase family.</text>
</comment>
<feature type="signal peptide" evidence="7">
    <location>
        <begin position="1"/>
        <end position="27"/>
    </location>
</feature>